<dbReference type="AlphaFoldDB" id="A5CVF5"/>
<dbReference type="KEGG" id="vok:COSY_0974"/>
<keyword evidence="2" id="KW-1185">Reference proteome</keyword>
<dbReference type="EMBL" id="AP009247">
    <property type="protein sequence ID" value="BAF62073.1"/>
    <property type="molecule type" value="Genomic_DNA"/>
</dbReference>
<organism evidence="1 2">
    <name type="scientific">Vesicomyosocius okutanii subsp. Calyptogena okutanii (strain HA)</name>
    <dbReference type="NCBI Taxonomy" id="412965"/>
    <lineage>
        <taxon>Bacteria</taxon>
        <taxon>Pseudomonadati</taxon>
        <taxon>Pseudomonadota</taxon>
        <taxon>Gammaproteobacteria</taxon>
        <taxon>Candidatus Pseudothioglobaceae</taxon>
        <taxon>Candidatus Vesicomyidisocius</taxon>
    </lineage>
</organism>
<gene>
    <name evidence="1" type="ordered locus">COSY_0974</name>
</gene>
<protein>
    <submittedName>
        <fullName evidence="1">Uncharacterized protein</fullName>
    </submittedName>
</protein>
<dbReference type="HOGENOM" id="CLU_1874566_0_0_6"/>
<accession>A5CVF5</accession>
<reference evidence="2" key="1">
    <citation type="journal article" date="2007" name="Curr. Biol.">
        <title>Reduced genome of the thioautotrophic intracellular symbiont in a deep-sea clam, Calyptogena okutanii.</title>
        <authorList>
            <person name="Kuwahara H."/>
            <person name="Yoshida T."/>
            <person name="Takaki Y."/>
            <person name="Shimamura S."/>
            <person name="Nishi S."/>
            <person name="Harada M."/>
            <person name="Matsuyama K."/>
            <person name="Takishita K."/>
            <person name="Kawato M."/>
            <person name="Uematsu K."/>
            <person name="Fujiwara Y."/>
            <person name="Sato T."/>
            <person name="Kato C."/>
            <person name="Kitagawa M."/>
            <person name="Kato I."/>
            <person name="Maruyama T."/>
        </authorList>
    </citation>
    <scope>NUCLEOTIDE SEQUENCE [LARGE SCALE GENOMIC DNA]</scope>
    <source>
        <strain evidence="2">HA</strain>
    </source>
</reference>
<evidence type="ECO:0000313" key="2">
    <source>
        <dbReference type="Proteomes" id="UP000000247"/>
    </source>
</evidence>
<dbReference type="Proteomes" id="UP000000247">
    <property type="component" value="Chromosome"/>
</dbReference>
<name>A5CVF5_VESOH</name>
<proteinExistence type="predicted"/>
<sequence>MQKFNWLLFFLLITFNESFAFWSGNYGMSNYNNQANYPYCNSLSFVNYYNIVRNQNIGLNSINFRIKNRVKPSNWLMLTDFSFTFKKNKISQSNFIMNHNINQYQENFFESMNTTYNDLGYMLFPAAISTLKIEIQ</sequence>
<evidence type="ECO:0000313" key="1">
    <source>
        <dbReference type="EMBL" id="BAF62073.1"/>
    </source>
</evidence>